<evidence type="ECO:0000313" key="1">
    <source>
        <dbReference type="EMBL" id="KZT33892.1"/>
    </source>
</evidence>
<gene>
    <name evidence="1" type="ORF">SISSUDRAFT_1053662</name>
</gene>
<dbReference type="EMBL" id="KV428212">
    <property type="protein sequence ID" value="KZT33892.1"/>
    <property type="molecule type" value="Genomic_DNA"/>
</dbReference>
<accession>A0A165Z3I1</accession>
<keyword evidence="2" id="KW-1185">Reference proteome</keyword>
<evidence type="ECO:0008006" key="3">
    <source>
        <dbReference type="Google" id="ProtNLM"/>
    </source>
</evidence>
<organism evidence="1 2">
    <name type="scientific">Sistotremastrum suecicum HHB10207 ss-3</name>
    <dbReference type="NCBI Taxonomy" id="1314776"/>
    <lineage>
        <taxon>Eukaryota</taxon>
        <taxon>Fungi</taxon>
        <taxon>Dikarya</taxon>
        <taxon>Basidiomycota</taxon>
        <taxon>Agaricomycotina</taxon>
        <taxon>Agaricomycetes</taxon>
        <taxon>Sistotremastrales</taxon>
        <taxon>Sistotremastraceae</taxon>
        <taxon>Sistotremastrum</taxon>
    </lineage>
</organism>
<name>A0A165Z3I1_9AGAM</name>
<reference evidence="1 2" key="1">
    <citation type="journal article" date="2016" name="Mol. Biol. Evol.">
        <title>Comparative Genomics of Early-Diverging Mushroom-Forming Fungi Provides Insights into the Origins of Lignocellulose Decay Capabilities.</title>
        <authorList>
            <person name="Nagy L.G."/>
            <person name="Riley R."/>
            <person name="Tritt A."/>
            <person name="Adam C."/>
            <person name="Daum C."/>
            <person name="Floudas D."/>
            <person name="Sun H."/>
            <person name="Yadav J.S."/>
            <person name="Pangilinan J."/>
            <person name="Larsson K.H."/>
            <person name="Matsuura K."/>
            <person name="Barry K."/>
            <person name="Labutti K."/>
            <person name="Kuo R."/>
            <person name="Ohm R.A."/>
            <person name="Bhattacharya S.S."/>
            <person name="Shirouzu T."/>
            <person name="Yoshinaga Y."/>
            <person name="Martin F.M."/>
            <person name="Grigoriev I.V."/>
            <person name="Hibbett D.S."/>
        </authorList>
    </citation>
    <scope>NUCLEOTIDE SEQUENCE [LARGE SCALE GENOMIC DNA]</scope>
    <source>
        <strain evidence="1 2">HHB10207 ss-3</strain>
    </source>
</reference>
<dbReference type="AlphaFoldDB" id="A0A165Z3I1"/>
<proteinExistence type="predicted"/>
<dbReference type="SUPFAM" id="SSF52047">
    <property type="entry name" value="RNI-like"/>
    <property type="match status" value="1"/>
</dbReference>
<dbReference type="Proteomes" id="UP000076798">
    <property type="component" value="Unassembled WGS sequence"/>
</dbReference>
<sequence>MTMNLPAEIVALILENIRAPPPTIKDESYFEQLRVEELNLTTLSTVSRTWRKEAIRVLLSVTRIALDDLRQMAFWEEKLTRLAAYAELVRDVYISIFAERCTEEAIILLADFFQRATSIQHLFIVTGSTYPNGVMSLFSVDGVYSSLRSVELYWSTIGIEDEAFPCILNFLASCPNLQHLTFFGTLWTIPSEFHAQRVIKNVRSSGMFSNLKTFRGDMESIRLFCPNTVEDLVINGHAFERTSWDTDLELFGIMGQPPQYPKILTSASGPFVNITRLIIVGMTRDLSCFTLYESAFPNLEILSGLQLNLPYGVVNTDIRYEFPKLHTLIVKLDSLWLQQHCIDTYRGTLEIGGAAMIDYASHELKLQFPSLRIFKAVAYDSVLMRYTFAQIDVAFEKLVNPVDLSFFSSGRTFHEMLTMEGSKPVVEQALGLGNVLMERDLENVYAREAIYPDRQANASEFRSHPFNRRRMY</sequence>
<protein>
    <recommendedName>
        <fullName evidence="3">F-box domain-containing protein</fullName>
    </recommendedName>
</protein>
<evidence type="ECO:0000313" key="2">
    <source>
        <dbReference type="Proteomes" id="UP000076798"/>
    </source>
</evidence>